<reference evidence="6" key="1">
    <citation type="submission" date="2023-03" db="EMBL/GenBank/DDBJ databases">
        <title>Massive genome expansion in bonnet fungi (Mycena s.s.) driven by repeated elements and novel gene families across ecological guilds.</title>
        <authorList>
            <consortium name="Lawrence Berkeley National Laboratory"/>
            <person name="Harder C.B."/>
            <person name="Miyauchi S."/>
            <person name="Viragh M."/>
            <person name="Kuo A."/>
            <person name="Thoen E."/>
            <person name="Andreopoulos B."/>
            <person name="Lu D."/>
            <person name="Skrede I."/>
            <person name="Drula E."/>
            <person name="Henrissat B."/>
            <person name="Morin E."/>
            <person name="Kohler A."/>
            <person name="Barry K."/>
            <person name="LaButti K."/>
            <person name="Morin E."/>
            <person name="Salamov A."/>
            <person name="Lipzen A."/>
            <person name="Mereny Z."/>
            <person name="Hegedus B."/>
            <person name="Baldrian P."/>
            <person name="Stursova M."/>
            <person name="Weitz H."/>
            <person name="Taylor A."/>
            <person name="Grigoriev I.V."/>
            <person name="Nagy L.G."/>
            <person name="Martin F."/>
            <person name="Kauserud H."/>
        </authorList>
    </citation>
    <scope>NUCLEOTIDE SEQUENCE</scope>
    <source>
        <strain evidence="6">CBHHK002</strain>
    </source>
</reference>
<dbReference type="GO" id="GO:0006031">
    <property type="term" value="P:chitin biosynthetic process"/>
    <property type="evidence" value="ECO:0007669"/>
    <property type="project" value="TreeGrafter"/>
</dbReference>
<protein>
    <submittedName>
        <fullName evidence="6">Glycosyltransferase family 2 protein</fullName>
    </submittedName>
</protein>
<evidence type="ECO:0000256" key="1">
    <source>
        <dbReference type="ARBA" id="ARBA00004141"/>
    </source>
</evidence>
<dbReference type="GO" id="GO:0030428">
    <property type="term" value="C:cell septum"/>
    <property type="evidence" value="ECO:0007669"/>
    <property type="project" value="TreeGrafter"/>
</dbReference>
<evidence type="ECO:0000256" key="5">
    <source>
        <dbReference type="SAM" id="Phobius"/>
    </source>
</evidence>
<gene>
    <name evidence="6" type="ORF">DFH08DRAFT_977263</name>
</gene>
<dbReference type="GO" id="GO:0016020">
    <property type="term" value="C:membrane"/>
    <property type="evidence" value="ECO:0007669"/>
    <property type="project" value="UniProtKB-SubCell"/>
</dbReference>
<evidence type="ECO:0000256" key="2">
    <source>
        <dbReference type="ARBA" id="ARBA00022692"/>
    </source>
</evidence>
<keyword evidence="5" id="KW-1133">Transmembrane helix</keyword>
<evidence type="ECO:0000256" key="3">
    <source>
        <dbReference type="ARBA" id="ARBA00023136"/>
    </source>
</evidence>
<evidence type="ECO:0000256" key="4">
    <source>
        <dbReference type="ARBA" id="ARBA00048014"/>
    </source>
</evidence>
<dbReference type="GO" id="GO:0031505">
    <property type="term" value="P:fungal-type cell wall organization"/>
    <property type="evidence" value="ECO:0007669"/>
    <property type="project" value="TreeGrafter"/>
</dbReference>
<dbReference type="InterPro" id="IPR004835">
    <property type="entry name" value="Chitin_synth"/>
</dbReference>
<dbReference type="GO" id="GO:0071944">
    <property type="term" value="C:cell periphery"/>
    <property type="evidence" value="ECO:0007669"/>
    <property type="project" value="TreeGrafter"/>
</dbReference>
<keyword evidence="7" id="KW-1185">Reference proteome</keyword>
<proteinExistence type="predicted"/>
<dbReference type="Pfam" id="PF03142">
    <property type="entry name" value="Chitin_synth_2"/>
    <property type="match status" value="1"/>
</dbReference>
<accession>A0AAD6Z1G9</accession>
<keyword evidence="3 5" id="KW-0472">Membrane</keyword>
<dbReference type="AlphaFoldDB" id="A0AAD6Z1G9"/>
<feature type="transmembrane region" description="Helical" evidence="5">
    <location>
        <begin position="148"/>
        <end position="167"/>
    </location>
</feature>
<name>A0AAD6Z1G9_9AGAR</name>
<organism evidence="6 7">
    <name type="scientific">Mycena albidolilacea</name>
    <dbReference type="NCBI Taxonomy" id="1033008"/>
    <lineage>
        <taxon>Eukaryota</taxon>
        <taxon>Fungi</taxon>
        <taxon>Dikarya</taxon>
        <taxon>Basidiomycota</taxon>
        <taxon>Agaricomycotina</taxon>
        <taxon>Agaricomycetes</taxon>
        <taxon>Agaricomycetidae</taxon>
        <taxon>Agaricales</taxon>
        <taxon>Marasmiineae</taxon>
        <taxon>Mycenaceae</taxon>
        <taxon>Mycena</taxon>
    </lineage>
</organism>
<comment type="subcellular location">
    <subcellularLocation>
        <location evidence="1">Membrane</location>
        <topology evidence="1">Multi-pass membrane protein</topology>
    </subcellularLocation>
</comment>
<comment type="catalytic activity">
    <reaction evidence="4">
        <text>[(1-&gt;4)-N-acetyl-beta-D-glucosaminyl](n) + UDP-N-acetyl-alpha-D-glucosamine = [(1-&gt;4)-N-acetyl-beta-D-glucosaminyl](n+1) + UDP + H(+)</text>
        <dbReference type="Rhea" id="RHEA:16637"/>
        <dbReference type="Rhea" id="RHEA-COMP:9593"/>
        <dbReference type="Rhea" id="RHEA-COMP:9595"/>
        <dbReference type="ChEBI" id="CHEBI:15378"/>
        <dbReference type="ChEBI" id="CHEBI:17029"/>
        <dbReference type="ChEBI" id="CHEBI:57705"/>
        <dbReference type="ChEBI" id="CHEBI:58223"/>
        <dbReference type="EC" id="2.4.1.16"/>
    </reaction>
</comment>
<comment type="caution">
    <text evidence="6">The sequence shown here is derived from an EMBL/GenBank/DDBJ whole genome shotgun (WGS) entry which is preliminary data.</text>
</comment>
<dbReference type="PANTHER" id="PTHR22914">
    <property type="entry name" value="CHITIN SYNTHASE"/>
    <property type="match status" value="1"/>
</dbReference>
<feature type="transmembrane region" description="Helical" evidence="5">
    <location>
        <begin position="116"/>
        <end position="136"/>
    </location>
</feature>
<feature type="transmembrane region" description="Helical" evidence="5">
    <location>
        <begin position="89"/>
        <end position="110"/>
    </location>
</feature>
<evidence type="ECO:0000313" key="6">
    <source>
        <dbReference type="EMBL" id="KAJ7303058.1"/>
    </source>
</evidence>
<evidence type="ECO:0000313" key="7">
    <source>
        <dbReference type="Proteomes" id="UP001218218"/>
    </source>
</evidence>
<dbReference type="Proteomes" id="UP001218218">
    <property type="component" value="Unassembled WGS sequence"/>
</dbReference>
<dbReference type="EMBL" id="JARIHO010000108">
    <property type="protein sequence ID" value="KAJ7303058.1"/>
    <property type="molecule type" value="Genomic_DNA"/>
</dbReference>
<sequence>MHKPLLMIISNQLIQDYSENRVDTLHMKNMLHLGEDRYLMTLLKHFLAFKTQFCRWINSTVHNLGEIVFLQQLCGFCCFSMRFVVMIDLVLTLTQPVTVAYMVYLIYLVITEHQQIQTISFIMIIAVYAIQMFVFILRLTWDMISCMFFYILTIPIFSFYLPLYSVWKMDDFSCSQTHVVLGESGKMIVHDKGKFDPCVIPLKS</sequence>
<dbReference type="PANTHER" id="PTHR22914:SF45">
    <property type="entry name" value="CHITIN SYNTHASE"/>
    <property type="match status" value="1"/>
</dbReference>
<keyword evidence="2 5" id="KW-0812">Transmembrane</keyword>
<dbReference type="GO" id="GO:0004100">
    <property type="term" value="F:chitin synthase activity"/>
    <property type="evidence" value="ECO:0007669"/>
    <property type="project" value="UniProtKB-EC"/>
</dbReference>